<comment type="caution">
    <text evidence="4">The sequence shown here is derived from an EMBL/GenBank/DDBJ whole genome shotgun (WGS) entry which is preliminary data.</text>
</comment>
<evidence type="ECO:0000313" key="5">
    <source>
        <dbReference type="Proteomes" id="UP000058636"/>
    </source>
</evidence>
<feature type="domain" description="Non-reducing end beta-L-arabinofuranosidase-like GH127 C-terminal" evidence="3">
    <location>
        <begin position="512"/>
        <end position="627"/>
    </location>
</feature>
<dbReference type="AlphaFoldDB" id="A0A101EPF4"/>
<dbReference type="Pfam" id="PF07944">
    <property type="entry name" value="Beta-AFase-like_GH127_cat"/>
    <property type="match status" value="1"/>
</dbReference>
<dbReference type="InterPro" id="IPR049049">
    <property type="entry name" value="Beta-AFase-like_GH127_C"/>
</dbReference>
<dbReference type="Pfam" id="PF20737">
    <property type="entry name" value="Glyco_hydro127C"/>
    <property type="match status" value="1"/>
</dbReference>
<evidence type="ECO:0000259" key="3">
    <source>
        <dbReference type="Pfam" id="PF20737"/>
    </source>
</evidence>
<dbReference type="PANTHER" id="PTHR43465">
    <property type="entry name" value="DUF1680 DOMAIN PROTEIN (AFU_ORTHOLOGUE AFUA_1G08910)"/>
    <property type="match status" value="1"/>
</dbReference>
<gene>
    <name evidence="4" type="ORF">XD57_1652</name>
</gene>
<feature type="domain" description="Non-reducing end beta-L-arabinofuranosidase-like GH127 catalytic" evidence="1">
    <location>
        <begin position="26"/>
        <end position="402"/>
    </location>
</feature>
<evidence type="ECO:0000259" key="1">
    <source>
        <dbReference type="Pfam" id="PF07944"/>
    </source>
</evidence>
<sequence length="631" mass="72864">MDNKQVIRTEKSPYSVMKGVDLSAVVMKGFLGRYFDRAADVTLPKMYETLEKTGRIDNFRFASNRKEGSFQGFRFNDTDAYKWIEAVSFLFASRINPDLEEKVDLVIDEIIAAQDEDGYLDSYYPKSRNHERWTELSWSHEMYCAGHLLQGAIAHRRITGKETLFKAAQRFADLIEKLFGPGKKPELDGHPEIEMALVELYRETADRRYLDLADYFIRARGKGNASSKKYPGITPEYFVDHKPFVELEEMVGHAVRMLYLCCGVTDLYLETGREDLFTTLERLWQNLVEKKMHITGGCGSRSEWEAFGENYELPNKRAYTETCAAIANFMWNYRMLFATADGKYADVMEQTLYNGLLSGISTDGWHYFYDNPLESDGTHRRREWFECACCPPNIARLITSLPGYLYSLSKDETRLWINLYEANEINLNTSHGTMKLLQETEYPWSGDIRLTVLESNIEQSLSLYLRIPGWVRDFSLMINGEPVDVKIEKGYVEIRKIWKNKDQIELKFVMPVELIQSHPYVEENRGRVAIKRGPVVYCAEGVDNDFDVRALSLSYKSMSVDFEQVGGLGKIPVITGNGHVEELSAWKGKLYLPVNTQNPRTKPVNYKLIPYHLWANREATPMVVWIKFSQD</sequence>
<dbReference type="InterPro" id="IPR008928">
    <property type="entry name" value="6-hairpin_glycosidase_sf"/>
</dbReference>
<evidence type="ECO:0000259" key="2">
    <source>
        <dbReference type="Pfam" id="PF20736"/>
    </source>
</evidence>
<dbReference type="InterPro" id="IPR049174">
    <property type="entry name" value="Beta-AFase-like"/>
</dbReference>
<dbReference type="PATRIC" id="fig|93930.3.peg.792"/>
<evidence type="ECO:0000313" key="4">
    <source>
        <dbReference type="EMBL" id="KUK22249.1"/>
    </source>
</evidence>
<dbReference type="Gene3D" id="1.50.10.10">
    <property type="match status" value="1"/>
</dbReference>
<dbReference type="GO" id="GO:0005975">
    <property type="term" value="P:carbohydrate metabolic process"/>
    <property type="evidence" value="ECO:0007669"/>
    <property type="project" value="InterPro"/>
</dbReference>
<dbReference type="EMBL" id="LGFG01000213">
    <property type="protein sequence ID" value="KUK22249.1"/>
    <property type="molecule type" value="Genomic_DNA"/>
</dbReference>
<reference evidence="4 5" key="1">
    <citation type="journal article" date="2015" name="MBio">
        <title>Genome-Resolved Metagenomic Analysis Reveals Roles for Candidate Phyla and Other Microbial Community Members in Biogeochemical Transformations in Oil Reservoirs.</title>
        <authorList>
            <person name="Hu P."/>
            <person name="Tom L."/>
            <person name="Singh A."/>
            <person name="Thomas B.C."/>
            <person name="Baker B.J."/>
            <person name="Piceno Y.M."/>
            <person name="Andersen G.L."/>
            <person name="Banfield J.F."/>
        </authorList>
    </citation>
    <scope>NUCLEOTIDE SEQUENCE [LARGE SCALE GENOMIC DNA]</scope>
    <source>
        <strain evidence="4">46_26</strain>
    </source>
</reference>
<protein>
    <recommendedName>
        <fullName evidence="6">Glycoside hydrolase family 127 protein</fullName>
    </recommendedName>
</protein>
<dbReference type="PANTHER" id="PTHR43465:SF2">
    <property type="entry name" value="DUF1680 DOMAIN PROTEIN (AFU_ORTHOLOGUE AFUA_1G08910)"/>
    <property type="match status" value="1"/>
</dbReference>
<name>A0A101EPF4_9THEM</name>
<dbReference type="Proteomes" id="UP000058636">
    <property type="component" value="Unassembled WGS sequence"/>
</dbReference>
<evidence type="ECO:0008006" key="6">
    <source>
        <dbReference type="Google" id="ProtNLM"/>
    </source>
</evidence>
<feature type="domain" description="Non-reducing end beta-L-arabinofuranosidase-like GH127 middle" evidence="2">
    <location>
        <begin position="415"/>
        <end position="510"/>
    </location>
</feature>
<dbReference type="InterPro" id="IPR012878">
    <property type="entry name" value="Beta-AFase-like_GH127_cat"/>
</dbReference>
<dbReference type="InterPro" id="IPR049046">
    <property type="entry name" value="Beta-AFase-like_GH127_middle"/>
</dbReference>
<accession>A0A101EPF4</accession>
<dbReference type="InterPro" id="IPR012341">
    <property type="entry name" value="6hp_glycosidase-like_sf"/>
</dbReference>
<dbReference type="Pfam" id="PF20736">
    <property type="entry name" value="Glyco_hydro127M"/>
    <property type="match status" value="1"/>
</dbReference>
<proteinExistence type="predicted"/>
<dbReference type="SUPFAM" id="SSF48208">
    <property type="entry name" value="Six-hairpin glycosidases"/>
    <property type="match status" value="1"/>
</dbReference>
<organism evidence="4 5">
    <name type="scientific">Thermotoga petrophila</name>
    <dbReference type="NCBI Taxonomy" id="93929"/>
    <lineage>
        <taxon>Bacteria</taxon>
        <taxon>Thermotogati</taxon>
        <taxon>Thermotogota</taxon>
        <taxon>Thermotogae</taxon>
        <taxon>Thermotogales</taxon>
        <taxon>Thermotogaceae</taxon>
        <taxon>Thermotoga</taxon>
    </lineage>
</organism>